<dbReference type="AlphaFoldDB" id="A0A399RQG4"/>
<dbReference type="Pfam" id="PF10722">
    <property type="entry name" value="YbjN"/>
    <property type="match status" value="1"/>
</dbReference>
<gene>
    <name evidence="2" type="ORF">D1222_01795</name>
</gene>
<accession>A0A399RQG4</accession>
<name>A0A399RQG4_9PROT</name>
<dbReference type="InterPro" id="IPR019660">
    <property type="entry name" value="Put_sensory_transdc_reg_YbjN"/>
</dbReference>
<dbReference type="EMBL" id="QWGA01000003">
    <property type="protein sequence ID" value="RIJ32197.1"/>
    <property type="molecule type" value="Genomic_DNA"/>
</dbReference>
<keyword evidence="3" id="KW-1185">Reference proteome</keyword>
<protein>
    <submittedName>
        <fullName evidence="2">YbjN domain-containing protein</fullName>
    </submittedName>
</protein>
<feature type="compositionally biased region" description="Polar residues" evidence="1">
    <location>
        <begin position="40"/>
        <end position="51"/>
    </location>
</feature>
<evidence type="ECO:0000313" key="3">
    <source>
        <dbReference type="Proteomes" id="UP000265845"/>
    </source>
</evidence>
<dbReference type="OrthoDB" id="33037at2"/>
<sequence>MGPGSGRPLSLASAHAAHDARPALSEGPPPPRGGPEVSGTDRNTPNGSSRLTMRRFGMSSVCAVLCAGALALSASGDPGTAEPAEIPRTMLDASDEKVVLDLLHSAGFTTEVTRSDNGAAEIKVDDGEIRFWIFFQACSKGPDTCEVITFSSGYDLNWTNLEDVVNAWNQSRYTKAYIDDENDPFIEFSINMLHGVTRENFVDTLGWFMLEVEEFENLIGWGQSAETSQPI</sequence>
<dbReference type="Proteomes" id="UP000265845">
    <property type="component" value="Unassembled WGS sequence"/>
</dbReference>
<evidence type="ECO:0000313" key="2">
    <source>
        <dbReference type="EMBL" id="RIJ32197.1"/>
    </source>
</evidence>
<reference evidence="2 3" key="1">
    <citation type="submission" date="2018-08" db="EMBL/GenBank/DDBJ databases">
        <title>Henriciella mobilis sp. nov., isolated from seawater.</title>
        <authorList>
            <person name="Cheng H."/>
            <person name="Wu Y.-H."/>
            <person name="Xu X.-W."/>
            <person name="Guo L.-L."/>
        </authorList>
    </citation>
    <scope>NUCLEOTIDE SEQUENCE [LARGE SCALE GENOMIC DNA]</scope>
    <source>
        <strain evidence="2 3">CCUG67844</strain>
    </source>
</reference>
<organism evidence="2 3">
    <name type="scientific">Henriciella algicola</name>
    <dbReference type="NCBI Taxonomy" id="1608422"/>
    <lineage>
        <taxon>Bacteria</taxon>
        <taxon>Pseudomonadati</taxon>
        <taxon>Pseudomonadota</taxon>
        <taxon>Alphaproteobacteria</taxon>
        <taxon>Hyphomonadales</taxon>
        <taxon>Hyphomonadaceae</taxon>
        <taxon>Henriciella</taxon>
    </lineage>
</organism>
<dbReference type="CDD" id="cd17511">
    <property type="entry name" value="YbjN_AmyR-like"/>
    <property type="match status" value="1"/>
</dbReference>
<evidence type="ECO:0000256" key="1">
    <source>
        <dbReference type="SAM" id="MobiDB-lite"/>
    </source>
</evidence>
<feature type="region of interest" description="Disordered" evidence="1">
    <location>
        <begin position="1"/>
        <end position="51"/>
    </location>
</feature>
<proteinExistence type="predicted"/>
<comment type="caution">
    <text evidence="2">The sequence shown here is derived from an EMBL/GenBank/DDBJ whole genome shotgun (WGS) entry which is preliminary data.</text>
</comment>